<evidence type="ECO:0000313" key="3">
    <source>
        <dbReference type="Proteomes" id="UP000007151"/>
    </source>
</evidence>
<sequence length="108" mass="12106">MKRLILFLSLLSAVFGHHILCIQNVPSRSHHTLMMGIVRPLLEAGHQVTMITTFPEEKPAKNLRYIDVGHLRDLVPSNVLPKEAATEMSFGVKDPSVQFIQGGPRSFF</sequence>
<dbReference type="InParanoid" id="A0A212ERB2"/>
<comment type="caution">
    <text evidence="2">The sequence shown here is derived from an EMBL/GenBank/DDBJ whole genome shotgun (WGS) entry which is preliminary data.</text>
</comment>
<dbReference type="EMBL" id="AGBW02013057">
    <property type="protein sequence ID" value="OWR44036.1"/>
    <property type="molecule type" value="Genomic_DNA"/>
</dbReference>
<keyword evidence="1" id="KW-0732">Signal</keyword>
<dbReference type="KEGG" id="dpl:KGM_211513"/>
<feature type="signal peptide" evidence="1">
    <location>
        <begin position="1"/>
        <end position="16"/>
    </location>
</feature>
<dbReference type="Proteomes" id="UP000007151">
    <property type="component" value="Unassembled WGS sequence"/>
</dbReference>
<evidence type="ECO:0000313" key="2">
    <source>
        <dbReference type="EMBL" id="OWR44036.1"/>
    </source>
</evidence>
<keyword evidence="3" id="KW-1185">Reference proteome</keyword>
<proteinExistence type="predicted"/>
<organism evidence="2 3">
    <name type="scientific">Danaus plexippus plexippus</name>
    <dbReference type="NCBI Taxonomy" id="278856"/>
    <lineage>
        <taxon>Eukaryota</taxon>
        <taxon>Metazoa</taxon>
        <taxon>Ecdysozoa</taxon>
        <taxon>Arthropoda</taxon>
        <taxon>Hexapoda</taxon>
        <taxon>Insecta</taxon>
        <taxon>Pterygota</taxon>
        <taxon>Neoptera</taxon>
        <taxon>Endopterygota</taxon>
        <taxon>Lepidoptera</taxon>
        <taxon>Glossata</taxon>
        <taxon>Ditrysia</taxon>
        <taxon>Papilionoidea</taxon>
        <taxon>Nymphalidae</taxon>
        <taxon>Danainae</taxon>
        <taxon>Danaini</taxon>
        <taxon>Danaina</taxon>
        <taxon>Danaus</taxon>
        <taxon>Danaus</taxon>
    </lineage>
</organism>
<name>A0A212ERB2_DANPL</name>
<dbReference type="GO" id="GO:0016740">
    <property type="term" value="F:transferase activity"/>
    <property type="evidence" value="ECO:0007669"/>
    <property type="project" value="UniProtKB-KW"/>
</dbReference>
<protein>
    <submittedName>
        <fullName evidence="2">UDP-glycosyltransferase UGT41D1</fullName>
    </submittedName>
</protein>
<reference evidence="2 3" key="1">
    <citation type="journal article" date="2011" name="Cell">
        <title>The monarch butterfly genome yields insights into long-distance migration.</title>
        <authorList>
            <person name="Zhan S."/>
            <person name="Merlin C."/>
            <person name="Boore J.L."/>
            <person name="Reppert S.M."/>
        </authorList>
    </citation>
    <scope>NUCLEOTIDE SEQUENCE [LARGE SCALE GENOMIC DNA]</scope>
    <source>
        <strain evidence="2">F-2</strain>
    </source>
</reference>
<evidence type="ECO:0000256" key="1">
    <source>
        <dbReference type="SAM" id="SignalP"/>
    </source>
</evidence>
<dbReference type="SUPFAM" id="SSF53756">
    <property type="entry name" value="UDP-Glycosyltransferase/glycogen phosphorylase"/>
    <property type="match status" value="1"/>
</dbReference>
<dbReference type="AlphaFoldDB" id="A0A212ERB2"/>
<gene>
    <name evidence="2" type="ORF">KGM_211513</name>
</gene>
<accession>A0A212ERB2</accession>
<feature type="chain" id="PRO_5011110529" evidence="1">
    <location>
        <begin position="17"/>
        <end position="108"/>
    </location>
</feature>